<keyword evidence="1" id="KW-0472">Membrane</keyword>
<evidence type="ECO:0000256" key="1">
    <source>
        <dbReference type="ARBA" id="ARBA00023136"/>
    </source>
</evidence>
<gene>
    <name evidence="3" type="ORF">GCM10009098_16950</name>
</gene>
<dbReference type="Pfam" id="PF04348">
    <property type="entry name" value="LppC"/>
    <property type="match status" value="1"/>
</dbReference>
<comment type="caution">
    <text evidence="3">The sequence shown here is derived from an EMBL/GenBank/DDBJ whole genome shotgun (WGS) entry which is preliminary data.</text>
</comment>
<sequence length="613" mass="69382">MVLCIVTSSKFKPALFLCLSGILAGCAQGPATAPRSSIDTPAVSKTDDQPYSARELYQLARNYQAEPQHYHLLKAARQALAEEDYLLALAITESLKQSPYPLVRRQNMLPRLKAYLATQQQHSLMQLLDKIELEQIAESDRAEFLWLAGQHQSQQQRYLAACRNLLLLEQQDGALQNFPQYPDQLWQNLSALSDSQLEGLRTGADYNTAGWLNLAQLSRRYIGQPEALQQAFADWQRRYPTLPALSQLPDAVRQLINLTPYQPKRIAVLLPLQGQFRPHAQAIQYGILAAASSKQATSLVFIDSQQSPEAMQQQVEQAQAEFVIGPLLKDQVDSVSKVDNWPWPTLFLNSKDNNITKAEQFYFALSMEDEASQMAQLFAQKNYRRPVVISSANNVSVRMQQHFAAEWHKLGNDAPEMHQFNSKEELETLINSLLETDRSRDRVKQISALLPQKLEADPHSRLDIDAIYLIADPVQTRLFKPFVDVSVSQTAPRLPVYASSRSHSTSLDSTDLRDLNGLTFTEMPWMLAEQGSVELRQQYQQLFADQDETLQRLFAMGYDAYQLVGSLRQQQQLPATVFPGLTGQLRLTPGGSIVRQLSWASYRNNRLRPVQEP</sequence>
<accession>A0ABP3NNZ5</accession>
<keyword evidence="4" id="KW-1185">Reference proteome</keyword>
<dbReference type="InterPro" id="IPR028082">
    <property type="entry name" value="Peripla_BP_I"/>
</dbReference>
<dbReference type="CDD" id="cd06339">
    <property type="entry name" value="PBP1_YraM_LppC_lipoprotein-like"/>
    <property type="match status" value="1"/>
</dbReference>
<dbReference type="SUPFAM" id="SSF53822">
    <property type="entry name" value="Periplasmic binding protein-like I"/>
    <property type="match status" value="1"/>
</dbReference>
<evidence type="ECO:0000313" key="3">
    <source>
        <dbReference type="EMBL" id="GAA0549892.1"/>
    </source>
</evidence>
<proteinExistence type="predicted"/>
<dbReference type="InterPro" id="IPR007443">
    <property type="entry name" value="LpoA"/>
</dbReference>
<keyword evidence="2" id="KW-0732">Signal</keyword>
<protein>
    <submittedName>
        <fullName evidence="3">Penicillin-binding protein activator</fullName>
    </submittedName>
</protein>
<feature type="signal peptide" evidence="2">
    <location>
        <begin position="1"/>
        <end position="27"/>
    </location>
</feature>
<evidence type="ECO:0000256" key="2">
    <source>
        <dbReference type="SAM" id="SignalP"/>
    </source>
</evidence>
<dbReference type="EMBL" id="BAAAEO010000002">
    <property type="protein sequence ID" value="GAA0549892.1"/>
    <property type="molecule type" value="Genomic_DNA"/>
</dbReference>
<dbReference type="Proteomes" id="UP001501169">
    <property type="component" value="Unassembled WGS sequence"/>
</dbReference>
<reference evidence="4" key="1">
    <citation type="journal article" date="2019" name="Int. J. Syst. Evol. Microbiol.">
        <title>The Global Catalogue of Microorganisms (GCM) 10K type strain sequencing project: providing services to taxonomists for standard genome sequencing and annotation.</title>
        <authorList>
            <consortium name="The Broad Institute Genomics Platform"/>
            <consortium name="The Broad Institute Genome Sequencing Center for Infectious Disease"/>
            <person name="Wu L."/>
            <person name="Ma J."/>
        </authorList>
    </citation>
    <scope>NUCLEOTIDE SEQUENCE [LARGE SCALE GENOMIC DNA]</scope>
    <source>
        <strain evidence="4">JCM 14331</strain>
    </source>
</reference>
<dbReference type="Gene3D" id="1.25.40.650">
    <property type="match status" value="1"/>
</dbReference>
<dbReference type="PANTHER" id="PTHR38038:SF1">
    <property type="entry name" value="PENICILLIN-BINDING PROTEIN ACTIVATOR LPOA"/>
    <property type="match status" value="1"/>
</dbReference>
<organism evidence="3 4">
    <name type="scientific">Rheinheimera aquimaris</name>
    <dbReference type="NCBI Taxonomy" id="412437"/>
    <lineage>
        <taxon>Bacteria</taxon>
        <taxon>Pseudomonadati</taxon>
        <taxon>Pseudomonadota</taxon>
        <taxon>Gammaproteobacteria</taxon>
        <taxon>Chromatiales</taxon>
        <taxon>Chromatiaceae</taxon>
        <taxon>Rheinheimera</taxon>
    </lineage>
</organism>
<feature type="chain" id="PRO_5047515317" evidence="2">
    <location>
        <begin position="28"/>
        <end position="613"/>
    </location>
</feature>
<evidence type="ECO:0000313" key="4">
    <source>
        <dbReference type="Proteomes" id="UP001501169"/>
    </source>
</evidence>
<name>A0ABP3NNZ5_9GAMM</name>
<dbReference type="PANTHER" id="PTHR38038">
    <property type="entry name" value="PENICILLIN-BINDING PROTEIN ACTIVATOR LPOA"/>
    <property type="match status" value="1"/>
</dbReference>
<dbReference type="Gene3D" id="3.40.50.2300">
    <property type="match status" value="2"/>
</dbReference>